<evidence type="ECO:0000256" key="2">
    <source>
        <dbReference type="ARBA" id="ARBA00022692"/>
    </source>
</evidence>
<protein>
    <submittedName>
        <fullName evidence="9 10">Facilitated trehalose transporter Tret1-2 homolog</fullName>
    </submittedName>
</protein>
<dbReference type="RefSeq" id="XP_017884451.1">
    <property type="nucleotide sequence ID" value="XM_018028962.2"/>
</dbReference>
<gene>
    <name evidence="9 10 11" type="primary">LOC108627635</name>
</gene>
<keyword evidence="5" id="KW-0325">Glycoprotein</keyword>
<sequence length="528" mass="56939">MITRVKLWWKLLNSDQYKGIFAGLAAHSGQISVGLGQGFSAILVPKLLETNFADQSETSWIASLGVISNPVGSVIAGLCAEFFGRRSAIALACLPHAAGWLLIALAKSVPMLYTGRFVSGIGMGMANGLYLYVSETAAPNQRAWLGSCGPVLVSLGVLMIYTLGAVTTWDRAAAISIGPAILSLALTRMIPESPGWLIARGRKEEAKESLLWLRGPGANTDNEYAELCATNVKREDGKQSLVKALHKPSIWKPFLILLTFFAFQQLSGIYIILFYAVNILKDIRIDLNEYSASVGIGVIRLFASVAGAGLANSFGRKVLASVSGLGMAISAVGVALAHRFELPSVVCLACVGGHVGSSMLGYLTLPWVMTSELYPLRFRGHLGGITTSLAQMLTFATIKMYPELDLLVGIESTMWIFAGSAIMGAVFALTILPETRGRSLDQIESAFSGKPETSTTDQTLPTVVIQAKSITLQKFASISEEKHNMTYAYDNFCLDLTNDDVKEIEKDPLKNMAREPASHAISLEHVYF</sequence>
<dbReference type="InterPro" id="IPR020846">
    <property type="entry name" value="MFS_dom"/>
</dbReference>
<feature type="transmembrane region" description="Helical" evidence="6">
    <location>
        <begin position="343"/>
        <end position="368"/>
    </location>
</feature>
<dbReference type="FunFam" id="1.20.1250.20:FF:000249">
    <property type="entry name" value="facilitated trehalose transporter Tret1"/>
    <property type="match status" value="1"/>
</dbReference>
<dbReference type="PANTHER" id="PTHR48021:SF32">
    <property type="entry name" value="FACILITATED TREHALOSE TRANSPORTER TRET1-2 HOMOLOG-LIKE PROTEIN"/>
    <property type="match status" value="1"/>
</dbReference>
<evidence type="ECO:0000256" key="1">
    <source>
        <dbReference type="ARBA" id="ARBA00004141"/>
    </source>
</evidence>
<keyword evidence="4 6" id="KW-0472">Membrane</keyword>
<evidence type="ECO:0000259" key="7">
    <source>
        <dbReference type="PROSITE" id="PS50850"/>
    </source>
</evidence>
<feature type="transmembrane region" description="Helical" evidence="6">
    <location>
        <begin position="290"/>
        <end position="311"/>
    </location>
</feature>
<dbReference type="PROSITE" id="PS50850">
    <property type="entry name" value="MFS"/>
    <property type="match status" value="1"/>
</dbReference>
<evidence type="ECO:0000256" key="4">
    <source>
        <dbReference type="ARBA" id="ARBA00023136"/>
    </source>
</evidence>
<evidence type="ECO:0000313" key="11">
    <source>
        <dbReference type="RefSeq" id="XP_026671567.1"/>
    </source>
</evidence>
<dbReference type="Proteomes" id="UP000694925">
    <property type="component" value="Unplaced"/>
</dbReference>
<dbReference type="InterPro" id="IPR003663">
    <property type="entry name" value="Sugar/inositol_transpt"/>
</dbReference>
<accession>A0AAJ7S610</accession>
<dbReference type="InterPro" id="IPR005829">
    <property type="entry name" value="Sugar_transporter_CS"/>
</dbReference>
<feature type="transmembrane region" description="Helical" evidence="6">
    <location>
        <begin position="254"/>
        <end position="278"/>
    </location>
</feature>
<dbReference type="InterPro" id="IPR005828">
    <property type="entry name" value="MFS_sugar_transport-like"/>
</dbReference>
<proteinExistence type="predicted"/>
<organism evidence="8 11">
    <name type="scientific">Ceratina calcarata</name>
    <dbReference type="NCBI Taxonomy" id="156304"/>
    <lineage>
        <taxon>Eukaryota</taxon>
        <taxon>Metazoa</taxon>
        <taxon>Ecdysozoa</taxon>
        <taxon>Arthropoda</taxon>
        <taxon>Hexapoda</taxon>
        <taxon>Insecta</taxon>
        <taxon>Pterygota</taxon>
        <taxon>Neoptera</taxon>
        <taxon>Endopterygota</taxon>
        <taxon>Hymenoptera</taxon>
        <taxon>Apocrita</taxon>
        <taxon>Aculeata</taxon>
        <taxon>Apoidea</taxon>
        <taxon>Anthophila</taxon>
        <taxon>Apidae</taxon>
        <taxon>Ceratina</taxon>
        <taxon>Zadontomerus</taxon>
    </lineage>
</organism>
<feature type="transmembrane region" description="Helical" evidence="6">
    <location>
        <begin position="87"/>
        <end position="106"/>
    </location>
</feature>
<dbReference type="GO" id="GO:0022857">
    <property type="term" value="F:transmembrane transporter activity"/>
    <property type="evidence" value="ECO:0007669"/>
    <property type="project" value="InterPro"/>
</dbReference>
<evidence type="ECO:0000256" key="6">
    <source>
        <dbReference type="SAM" id="Phobius"/>
    </source>
</evidence>
<dbReference type="InterPro" id="IPR036259">
    <property type="entry name" value="MFS_trans_sf"/>
</dbReference>
<dbReference type="PROSITE" id="PS00216">
    <property type="entry name" value="SUGAR_TRANSPORT_1"/>
    <property type="match status" value="1"/>
</dbReference>
<feature type="transmembrane region" description="Helical" evidence="6">
    <location>
        <begin position="112"/>
        <end position="132"/>
    </location>
</feature>
<evidence type="ECO:0000313" key="8">
    <source>
        <dbReference type="Proteomes" id="UP000694925"/>
    </source>
</evidence>
<feature type="transmembrane region" description="Helical" evidence="6">
    <location>
        <begin position="318"/>
        <end position="337"/>
    </location>
</feature>
<evidence type="ECO:0000256" key="5">
    <source>
        <dbReference type="ARBA" id="ARBA00023180"/>
    </source>
</evidence>
<keyword evidence="2 6" id="KW-0812">Transmembrane</keyword>
<dbReference type="Gene3D" id="1.20.1250.20">
    <property type="entry name" value="MFS general substrate transporter like domains"/>
    <property type="match status" value="1"/>
</dbReference>
<dbReference type="KEGG" id="ccal:108627635"/>
<feature type="domain" description="Major facilitator superfamily (MFS) profile" evidence="7">
    <location>
        <begin position="22"/>
        <end position="436"/>
    </location>
</feature>
<evidence type="ECO:0000256" key="3">
    <source>
        <dbReference type="ARBA" id="ARBA00022989"/>
    </source>
</evidence>
<feature type="transmembrane region" description="Helical" evidence="6">
    <location>
        <begin position="413"/>
        <end position="432"/>
    </location>
</feature>
<dbReference type="RefSeq" id="XP_026671567.1">
    <property type="nucleotide sequence ID" value="XM_026815766.1"/>
</dbReference>
<dbReference type="GO" id="GO:0016020">
    <property type="term" value="C:membrane"/>
    <property type="evidence" value="ECO:0007669"/>
    <property type="project" value="UniProtKB-SubCell"/>
</dbReference>
<feature type="transmembrane region" description="Helical" evidence="6">
    <location>
        <begin position="60"/>
        <end position="80"/>
    </location>
</feature>
<feature type="transmembrane region" description="Helical" evidence="6">
    <location>
        <begin position="144"/>
        <end position="166"/>
    </location>
</feature>
<dbReference type="SUPFAM" id="SSF103473">
    <property type="entry name" value="MFS general substrate transporter"/>
    <property type="match status" value="1"/>
</dbReference>
<keyword evidence="8" id="KW-1185">Reference proteome</keyword>
<dbReference type="PRINTS" id="PR00171">
    <property type="entry name" value="SUGRTRNSPORT"/>
</dbReference>
<dbReference type="RefSeq" id="XP_026671566.1">
    <property type="nucleotide sequence ID" value="XM_026815765.1"/>
</dbReference>
<keyword evidence="3 6" id="KW-1133">Transmembrane helix</keyword>
<dbReference type="GeneID" id="108627635"/>
<dbReference type="InterPro" id="IPR050549">
    <property type="entry name" value="MFS_Trehalose_Transporter"/>
</dbReference>
<dbReference type="AlphaFoldDB" id="A0AAJ7S610"/>
<evidence type="ECO:0000313" key="9">
    <source>
        <dbReference type="RefSeq" id="XP_017884451.1"/>
    </source>
</evidence>
<dbReference type="PANTHER" id="PTHR48021">
    <property type="match status" value="1"/>
</dbReference>
<name>A0AAJ7S610_9HYME</name>
<feature type="transmembrane region" description="Helical" evidence="6">
    <location>
        <begin position="20"/>
        <end position="40"/>
    </location>
</feature>
<reference evidence="9 10" key="1">
    <citation type="submission" date="2025-04" db="UniProtKB">
        <authorList>
            <consortium name="RefSeq"/>
        </authorList>
    </citation>
    <scope>IDENTIFICATION</scope>
    <source>
        <tissue evidence="9 10">Whole body</tissue>
    </source>
</reference>
<comment type="subcellular location">
    <subcellularLocation>
        <location evidence="1">Membrane</location>
        <topology evidence="1">Multi-pass membrane protein</topology>
    </subcellularLocation>
</comment>
<evidence type="ECO:0000313" key="10">
    <source>
        <dbReference type="RefSeq" id="XP_026671566.1"/>
    </source>
</evidence>
<dbReference type="Pfam" id="PF00083">
    <property type="entry name" value="Sugar_tr"/>
    <property type="match status" value="1"/>
</dbReference>